<keyword evidence="3" id="KW-1134">Transmembrane beta strand</keyword>
<dbReference type="GO" id="GO:0015288">
    <property type="term" value="F:porin activity"/>
    <property type="evidence" value="ECO:0007669"/>
    <property type="project" value="TreeGrafter"/>
</dbReference>
<dbReference type="SUPFAM" id="SSF56954">
    <property type="entry name" value="Outer membrane efflux proteins (OEP)"/>
    <property type="match status" value="1"/>
</dbReference>
<evidence type="ECO:0000256" key="4">
    <source>
        <dbReference type="ARBA" id="ARBA00022692"/>
    </source>
</evidence>
<dbReference type="GO" id="GO:0009279">
    <property type="term" value="C:cell outer membrane"/>
    <property type="evidence" value="ECO:0007669"/>
    <property type="project" value="UniProtKB-SubCell"/>
</dbReference>
<name>A0A3B1A2E4_9ZZZZ</name>
<keyword evidence="2" id="KW-0813">Transport</keyword>
<evidence type="ECO:0000256" key="3">
    <source>
        <dbReference type="ARBA" id="ARBA00022452"/>
    </source>
</evidence>
<dbReference type="InterPro" id="IPR003423">
    <property type="entry name" value="OMP_efflux"/>
</dbReference>
<dbReference type="GO" id="GO:1990281">
    <property type="term" value="C:efflux pump complex"/>
    <property type="evidence" value="ECO:0007669"/>
    <property type="project" value="TreeGrafter"/>
</dbReference>
<proteinExistence type="predicted"/>
<feature type="region of interest" description="Disordered" evidence="7">
    <location>
        <begin position="275"/>
        <end position="307"/>
    </location>
</feature>
<reference evidence="8" key="1">
    <citation type="submission" date="2018-06" db="EMBL/GenBank/DDBJ databases">
        <authorList>
            <person name="Zhirakovskaya E."/>
        </authorList>
    </citation>
    <scope>NUCLEOTIDE SEQUENCE</scope>
</reference>
<dbReference type="Pfam" id="PF02321">
    <property type="entry name" value="OEP"/>
    <property type="match status" value="1"/>
</dbReference>
<evidence type="ECO:0000313" key="8">
    <source>
        <dbReference type="EMBL" id="VAW98251.1"/>
    </source>
</evidence>
<comment type="subcellular location">
    <subcellularLocation>
        <location evidence="1">Cell outer membrane</location>
    </subcellularLocation>
</comment>
<organism evidence="8">
    <name type="scientific">hydrothermal vent metagenome</name>
    <dbReference type="NCBI Taxonomy" id="652676"/>
    <lineage>
        <taxon>unclassified sequences</taxon>
        <taxon>metagenomes</taxon>
        <taxon>ecological metagenomes</taxon>
    </lineage>
</organism>
<evidence type="ECO:0008006" key="9">
    <source>
        <dbReference type="Google" id="ProtNLM"/>
    </source>
</evidence>
<feature type="compositionally biased region" description="Basic and acidic residues" evidence="7">
    <location>
        <begin position="275"/>
        <end position="284"/>
    </location>
</feature>
<dbReference type="Gene3D" id="1.20.1600.10">
    <property type="entry name" value="Outer membrane efflux proteins (OEP)"/>
    <property type="match status" value="1"/>
</dbReference>
<evidence type="ECO:0000256" key="7">
    <source>
        <dbReference type="SAM" id="MobiDB-lite"/>
    </source>
</evidence>
<protein>
    <recommendedName>
        <fullName evidence="9">Heavy metal RND efflux outer membrane protein, CzcC family</fullName>
    </recommendedName>
</protein>
<dbReference type="PANTHER" id="PTHR30026">
    <property type="entry name" value="OUTER MEMBRANE PROTEIN TOLC"/>
    <property type="match status" value="1"/>
</dbReference>
<dbReference type="PANTHER" id="PTHR30026:SF23">
    <property type="entry name" value="TO APRF-PUTATIVE OUTER MEMBRANE EFFLUX PROTEIN OR SECRETED ALKALINE PHOSPHATASE-RELATED"/>
    <property type="match status" value="1"/>
</dbReference>
<dbReference type="EMBL" id="UOFU01000141">
    <property type="protein sequence ID" value="VAW98251.1"/>
    <property type="molecule type" value="Genomic_DNA"/>
</dbReference>
<gene>
    <name evidence="8" type="ORF">MNBD_GAMMA20-1483</name>
</gene>
<evidence type="ECO:0000256" key="6">
    <source>
        <dbReference type="ARBA" id="ARBA00023237"/>
    </source>
</evidence>
<evidence type="ECO:0000256" key="2">
    <source>
        <dbReference type="ARBA" id="ARBA00022448"/>
    </source>
</evidence>
<evidence type="ECO:0000256" key="5">
    <source>
        <dbReference type="ARBA" id="ARBA00023136"/>
    </source>
</evidence>
<keyword evidence="4" id="KW-0812">Transmembrane</keyword>
<dbReference type="AlphaFoldDB" id="A0A3B1A2E4"/>
<keyword evidence="6" id="KW-0998">Cell outer membrane</keyword>
<dbReference type="GO" id="GO:0015562">
    <property type="term" value="F:efflux transmembrane transporter activity"/>
    <property type="evidence" value="ECO:0007669"/>
    <property type="project" value="InterPro"/>
</dbReference>
<sequence length="436" mass="48396">MKLSLKASLSFVSDSPPILPAVKTTDDNYQTRAMRKFPLKPLLLATLLSAAPPVFAAPNLDEAIQAAVQRHPLLQQAAAERALGKGYRQQADSWLGGDLSASLSYYSDQIGSDEGYREMEAGVSLPLWMPGQRDARQNLARAIGEQADASTALLRWQVAGEVLELIWSLRLVASDEELADAQWASARQLEKAVERRVGAGELARADLLMVQQDTLSREVEHENARMAMDSAMATWQAYTGLNEVPTLPTDQLPLEKTLHISHPLLQREQRRVAQMTARRDDSRRQRQSAPEMTLYAKRDRGSAQDPFGNSLGAEISLPFGSKYSMAPQVAESEAALAEARMGLASAKRNLELKRVQTHQELKRSKKALALAKRQNQLADTRMTMNQRAFDLGESDLFLLLQARSQAAAAARNLTRSRIEYRRAVSRHNHLLGEVPQ</sequence>
<accession>A0A3B1A2E4</accession>
<keyword evidence="5" id="KW-0472">Membrane</keyword>
<dbReference type="InterPro" id="IPR051906">
    <property type="entry name" value="TolC-like"/>
</dbReference>
<evidence type="ECO:0000256" key="1">
    <source>
        <dbReference type="ARBA" id="ARBA00004442"/>
    </source>
</evidence>